<reference evidence="1" key="1">
    <citation type="submission" date="2019-03" db="EMBL/GenBank/DDBJ databases">
        <title>Single cell metagenomics reveals metabolic interactions within the superorganism composed of flagellate Streblomastix strix and complex community of Bacteroidetes bacteria on its surface.</title>
        <authorList>
            <person name="Treitli S.C."/>
            <person name="Kolisko M."/>
            <person name="Husnik F."/>
            <person name="Keeling P."/>
            <person name="Hampl V."/>
        </authorList>
    </citation>
    <scope>NUCLEOTIDE SEQUENCE</scope>
    <source>
        <strain evidence="1">STM</strain>
    </source>
</reference>
<evidence type="ECO:0008006" key="2">
    <source>
        <dbReference type="Google" id="ProtNLM"/>
    </source>
</evidence>
<organism evidence="1">
    <name type="scientific">termite gut metagenome</name>
    <dbReference type="NCBI Taxonomy" id="433724"/>
    <lineage>
        <taxon>unclassified sequences</taxon>
        <taxon>metagenomes</taxon>
        <taxon>organismal metagenomes</taxon>
    </lineage>
</organism>
<comment type="caution">
    <text evidence="1">The sequence shown here is derived from an EMBL/GenBank/DDBJ whole genome shotgun (WGS) entry which is preliminary data.</text>
</comment>
<sequence>MFLYLQTQKSSHMSTLSTTRYKDNYKIKNWKEYIKSLCQRGSLSIWLEDSVMSKAVPNTARNRGVFHRLLRVYVSTWETVVEWGRSGERSDKIRI</sequence>
<dbReference type="AlphaFoldDB" id="A0A5J4R8G0"/>
<name>A0A5J4R8G0_9ZZZZ</name>
<proteinExistence type="predicted"/>
<dbReference type="EMBL" id="SNRY01001579">
    <property type="protein sequence ID" value="KAA6329895.1"/>
    <property type="molecule type" value="Genomic_DNA"/>
</dbReference>
<protein>
    <recommendedName>
        <fullName evidence="2">Transposase DDE domain-containing protein</fullName>
    </recommendedName>
</protein>
<gene>
    <name evidence="1" type="ORF">EZS27_021337</name>
</gene>
<accession>A0A5J4R8G0</accession>
<evidence type="ECO:0000313" key="1">
    <source>
        <dbReference type="EMBL" id="KAA6329895.1"/>
    </source>
</evidence>